<feature type="compositionally biased region" description="Basic and acidic residues" evidence="1">
    <location>
        <begin position="229"/>
        <end position="241"/>
    </location>
</feature>
<evidence type="ECO:0000259" key="2">
    <source>
        <dbReference type="PROSITE" id="PS50174"/>
    </source>
</evidence>
<dbReference type="GO" id="GO:0003676">
    <property type="term" value="F:nucleic acid binding"/>
    <property type="evidence" value="ECO:0007669"/>
    <property type="project" value="InterPro"/>
</dbReference>
<dbReference type="AlphaFoldDB" id="A0AAV2Z3Y8"/>
<dbReference type="Proteomes" id="UP001146120">
    <property type="component" value="Unassembled WGS sequence"/>
</dbReference>
<dbReference type="InterPro" id="IPR050656">
    <property type="entry name" value="PINX1"/>
</dbReference>
<proteinExistence type="predicted"/>
<feature type="domain" description="G-patch" evidence="2">
    <location>
        <begin position="36"/>
        <end position="82"/>
    </location>
</feature>
<dbReference type="Pfam" id="PF01585">
    <property type="entry name" value="G-patch"/>
    <property type="match status" value="1"/>
</dbReference>
<dbReference type="EMBL" id="DAKRPA010000082">
    <property type="protein sequence ID" value="DAZ99464.1"/>
    <property type="molecule type" value="Genomic_DNA"/>
</dbReference>
<protein>
    <recommendedName>
        <fullName evidence="2">G-patch domain-containing protein</fullName>
    </recommendedName>
</protein>
<evidence type="ECO:0000313" key="3">
    <source>
        <dbReference type="EMBL" id="DAZ99464.1"/>
    </source>
</evidence>
<feature type="compositionally biased region" description="Basic and acidic residues" evidence="1">
    <location>
        <begin position="157"/>
        <end position="179"/>
    </location>
</feature>
<feature type="region of interest" description="Disordered" evidence="1">
    <location>
        <begin position="213"/>
        <end position="259"/>
    </location>
</feature>
<reference evidence="3" key="2">
    <citation type="journal article" date="2023" name="Microbiol Resour">
        <title>Decontamination and Annotation of the Draft Genome Sequence of the Oomycete Lagenidium giganteum ARSEF 373.</title>
        <authorList>
            <person name="Morgan W.R."/>
            <person name="Tartar A."/>
        </authorList>
    </citation>
    <scope>NUCLEOTIDE SEQUENCE</scope>
    <source>
        <strain evidence="3">ARSEF 373</strain>
    </source>
</reference>
<sequence length="259" mass="28325">MAGVEGAASGPTVPLVGKKLMGKLGSMVNESAAAGVSAFARRQMEKMGWTEGKGLGKDEQGMKSHVKVKKREDLMGVGVEKMNVEEHKTQWWYNVYDNLATKIKVAADSDDEAAAANKKSKKKDKKKDKKKKKQKKSTKKRERESSDDSDEDDDVSADNKENVAKKGDKYRPPTDEELFKATGGKLFGRRAYGSCTGKLKRDALQLAGKFKASTIASSSGSGSGNSSESDSKDKSDDKDKAEESDDESDDEPKKKRSRR</sequence>
<evidence type="ECO:0000256" key="1">
    <source>
        <dbReference type="SAM" id="MobiDB-lite"/>
    </source>
</evidence>
<feature type="region of interest" description="Disordered" evidence="1">
    <location>
        <begin position="109"/>
        <end position="183"/>
    </location>
</feature>
<dbReference type="SMART" id="SM00443">
    <property type="entry name" value="G_patch"/>
    <property type="match status" value="1"/>
</dbReference>
<organism evidence="3 4">
    <name type="scientific">Lagenidium giganteum</name>
    <dbReference type="NCBI Taxonomy" id="4803"/>
    <lineage>
        <taxon>Eukaryota</taxon>
        <taxon>Sar</taxon>
        <taxon>Stramenopiles</taxon>
        <taxon>Oomycota</taxon>
        <taxon>Peronosporomycetes</taxon>
        <taxon>Pythiales</taxon>
        <taxon>Pythiaceae</taxon>
    </lineage>
</organism>
<dbReference type="GO" id="GO:0005730">
    <property type="term" value="C:nucleolus"/>
    <property type="evidence" value="ECO:0007669"/>
    <property type="project" value="TreeGrafter"/>
</dbReference>
<dbReference type="InterPro" id="IPR000467">
    <property type="entry name" value="G_patch_dom"/>
</dbReference>
<dbReference type="PANTHER" id="PTHR23149:SF9">
    <property type="entry name" value="G PATCH DOMAIN-CONTAINING PROTEIN 4"/>
    <property type="match status" value="1"/>
</dbReference>
<keyword evidence="4" id="KW-1185">Reference proteome</keyword>
<dbReference type="PROSITE" id="PS50174">
    <property type="entry name" value="G_PATCH"/>
    <property type="match status" value="1"/>
</dbReference>
<name>A0AAV2Z3Y8_9STRA</name>
<feature type="compositionally biased region" description="Low complexity" evidence="1">
    <location>
        <begin position="217"/>
        <end position="228"/>
    </location>
</feature>
<gene>
    <name evidence="3" type="ORF">N0F65_001649</name>
</gene>
<feature type="compositionally biased region" description="Acidic residues" evidence="1">
    <location>
        <begin position="147"/>
        <end position="156"/>
    </location>
</feature>
<accession>A0AAV2Z3Y8</accession>
<reference evidence="3" key="1">
    <citation type="submission" date="2022-11" db="EMBL/GenBank/DDBJ databases">
        <authorList>
            <person name="Morgan W.R."/>
            <person name="Tartar A."/>
        </authorList>
    </citation>
    <scope>NUCLEOTIDE SEQUENCE</scope>
    <source>
        <strain evidence="3">ARSEF 373</strain>
    </source>
</reference>
<comment type="caution">
    <text evidence="3">The sequence shown here is derived from an EMBL/GenBank/DDBJ whole genome shotgun (WGS) entry which is preliminary data.</text>
</comment>
<dbReference type="PANTHER" id="PTHR23149">
    <property type="entry name" value="G PATCH DOMAIN CONTAINING PROTEIN"/>
    <property type="match status" value="1"/>
</dbReference>
<evidence type="ECO:0000313" key="4">
    <source>
        <dbReference type="Proteomes" id="UP001146120"/>
    </source>
</evidence>
<feature type="compositionally biased region" description="Basic residues" evidence="1">
    <location>
        <begin position="118"/>
        <end position="140"/>
    </location>
</feature>